<keyword evidence="2" id="KW-0812">Transmembrane</keyword>
<comment type="caution">
    <text evidence="3">The sequence shown here is derived from an EMBL/GenBank/DDBJ whole genome shotgun (WGS) entry which is preliminary data.</text>
</comment>
<feature type="transmembrane region" description="Helical" evidence="2">
    <location>
        <begin position="336"/>
        <end position="355"/>
    </location>
</feature>
<feature type="transmembrane region" description="Helical" evidence="2">
    <location>
        <begin position="204"/>
        <end position="223"/>
    </location>
</feature>
<sequence>MRQRIGAAVDATAAFFGASVAGIALLLPIAFSWTAAGTPTHVAGLVASVPRGATIGMVVAVTVAVLICSFARPATGWLVAFAGALGILVNHSAGRAATSADLLITQNYVDSVCAGVALGALGAAVLRTSLPALGFALGAGGVVAVGDLADVLGIPGQDPWAVLETPPRWLIAAAVPLLLIAAIRHRGRATSDEGDSGATTTIDLPITPILASLVLGLVILAASEWLSRQYSHVSAPGDNRLDIAIAVAATVVAAFVAAMLLPGRDGAGVLLAVALTAAADALGAAPRPTWSLFAVIVLVALGLYAGLKAPAPFAALVLIAGLCVLASTLTNQGDKTFVAGTAALALTVGYSCGAARPRYGPSGVLALGALYLPSVVTALPVDGAVWPPRDNTADPATPGRVALIVTGCCALALLILYRMRPRPRTSGKATDPGVGGDVRNTRSWP</sequence>
<dbReference type="OrthoDB" id="4527232at2"/>
<evidence type="ECO:0008006" key="5">
    <source>
        <dbReference type="Google" id="ProtNLM"/>
    </source>
</evidence>
<evidence type="ECO:0000256" key="2">
    <source>
        <dbReference type="SAM" id="Phobius"/>
    </source>
</evidence>
<keyword evidence="2" id="KW-0472">Membrane</keyword>
<proteinExistence type="predicted"/>
<feature type="transmembrane region" description="Helical" evidence="2">
    <location>
        <begin position="268"/>
        <end position="284"/>
    </location>
</feature>
<evidence type="ECO:0000256" key="1">
    <source>
        <dbReference type="SAM" id="MobiDB-lite"/>
    </source>
</evidence>
<feature type="transmembrane region" description="Helical" evidence="2">
    <location>
        <begin position="290"/>
        <end position="306"/>
    </location>
</feature>
<dbReference type="EMBL" id="QNRE01000010">
    <property type="protein sequence ID" value="RBO87783.1"/>
    <property type="molecule type" value="Genomic_DNA"/>
</dbReference>
<feature type="transmembrane region" description="Helical" evidence="2">
    <location>
        <begin position="362"/>
        <end position="381"/>
    </location>
</feature>
<feature type="transmembrane region" description="Helical" evidence="2">
    <location>
        <begin position="53"/>
        <end position="71"/>
    </location>
</feature>
<feature type="transmembrane region" description="Helical" evidence="2">
    <location>
        <begin position="133"/>
        <end position="154"/>
    </location>
</feature>
<organism evidence="3 4">
    <name type="scientific">Nocardia puris</name>
    <dbReference type="NCBI Taxonomy" id="208602"/>
    <lineage>
        <taxon>Bacteria</taxon>
        <taxon>Bacillati</taxon>
        <taxon>Actinomycetota</taxon>
        <taxon>Actinomycetes</taxon>
        <taxon>Mycobacteriales</taxon>
        <taxon>Nocardiaceae</taxon>
        <taxon>Nocardia</taxon>
    </lineage>
</organism>
<feature type="transmembrane region" description="Helical" evidence="2">
    <location>
        <begin position="166"/>
        <end position="183"/>
    </location>
</feature>
<keyword evidence="2" id="KW-1133">Transmembrane helix</keyword>
<reference evidence="3 4" key="1">
    <citation type="submission" date="2018-06" db="EMBL/GenBank/DDBJ databases">
        <title>Genomic Encyclopedia of Type Strains, Phase IV (KMG-IV): sequencing the most valuable type-strain genomes for metagenomic binning, comparative biology and taxonomic classification.</title>
        <authorList>
            <person name="Goeker M."/>
        </authorList>
    </citation>
    <scope>NUCLEOTIDE SEQUENCE [LARGE SCALE GENOMIC DNA]</scope>
    <source>
        <strain evidence="3 4">DSM 44599</strain>
    </source>
</reference>
<feature type="transmembrane region" description="Helical" evidence="2">
    <location>
        <begin position="108"/>
        <end position="126"/>
    </location>
</feature>
<keyword evidence="4" id="KW-1185">Reference proteome</keyword>
<dbReference type="RefSeq" id="WP_067511403.1">
    <property type="nucleotide sequence ID" value="NZ_CP107943.1"/>
</dbReference>
<evidence type="ECO:0000313" key="4">
    <source>
        <dbReference type="Proteomes" id="UP000252586"/>
    </source>
</evidence>
<feature type="transmembrane region" description="Helical" evidence="2">
    <location>
        <begin position="78"/>
        <end position="96"/>
    </location>
</feature>
<dbReference type="Proteomes" id="UP000252586">
    <property type="component" value="Unassembled WGS sequence"/>
</dbReference>
<feature type="transmembrane region" description="Helical" evidence="2">
    <location>
        <begin position="401"/>
        <end position="419"/>
    </location>
</feature>
<feature type="transmembrane region" description="Helical" evidence="2">
    <location>
        <begin position="243"/>
        <end position="261"/>
    </location>
</feature>
<feature type="transmembrane region" description="Helical" evidence="2">
    <location>
        <begin position="313"/>
        <end position="330"/>
    </location>
</feature>
<accession>A0A366DCL8</accession>
<feature type="region of interest" description="Disordered" evidence="1">
    <location>
        <begin position="424"/>
        <end position="445"/>
    </location>
</feature>
<feature type="transmembrane region" description="Helical" evidence="2">
    <location>
        <begin position="12"/>
        <end position="33"/>
    </location>
</feature>
<protein>
    <recommendedName>
        <fullName evidence="5">MFS transporter</fullName>
    </recommendedName>
</protein>
<name>A0A366DCL8_9NOCA</name>
<gene>
    <name evidence="3" type="ORF">DFR74_11036</name>
</gene>
<dbReference type="AlphaFoldDB" id="A0A366DCL8"/>
<dbReference type="STRING" id="1210090.GCA_001613185_04729"/>
<evidence type="ECO:0000313" key="3">
    <source>
        <dbReference type="EMBL" id="RBO87783.1"/>
    </source>
</evidence>